<comment type="caution">
    <text evidence="1">The sequence shown here is derived from an EMBL/GenBank/DDBJ whole genome shotgun (WGS) entry which is preliminary data.</text>
</comment>
<name>A0ACC0B973_CATRO</name>
<organism evidence="1 2">
    <name type="scientific">Catharanthus roseus</name>
    <name type="common">Madagascar periwinkle</name>
    <name type="synonym">Vinca rosea</name>
    <dbReference type="NCBI Taxonomy" id="4058"/>
    <lineage>
        <taxon>Eukaryota</taxon>
        <taxon>Viridiplantae</taxon>
        <taxon>Streptophyta</taxon>
        <taxon>Embryophyta</taxon>
        <taxon>Tracheophyta</taxon>
        <taxon>Spermatophyta</taxon>
        <taxon>Magnoliopsida</taxon>
        <taxon>eudicotyledons</taxon>
        <taxon>Gunneridae</taxon>
        <taxon>Pentapetalae</taxon>
        <taxon>asterids</taxon>
        <taxon>lamiids</taxon>
        <taxon>Gentianales</taxon>
        <taxon>Apocynaceae</taxon>
        <taxon>Rauvolfioideae</taxon>
        <taxon>Vinceae</taxon>
        <taxon>Catharanthinae</taxon>
        <taxon>Catharanthus</taxon>
    </lineage>
</organism>
<reference evidence="2" key="1">
    <citation type="journal article" date="2023" name="Nat. Plants">
        <title>Single-cell RNA sequencing provides a high-resolution roadmap for understanding the multicellular compartmentation of specialized metabolism.</title>
        <authorList>
            <person name="Sun S."/>
            <person name="Shen X."/>
            <person name="Li Y."/>
            <person name="Li Y."/>
            <person name="Wang S."/>
            <person name="Li R."/>
            <person name="Zhang H."/>
            <person name="Shen G."/>
            <person name="Guo B."/>
            <person name="Wei J."/>
            <person name="Xu J."/>
            <person name="St-Pierre B."/>
            <person name="Chen S."/>
            <person name="Sun C."/>
        </authorList>
    </citation>
    <scope>NUCLEOTIDE SEQUENCE [LARGE SCALE GENOMIC DNA]</scope>
</reference>
<gene>
    <name evidence="1" type="ORF">M9H77_19010</name>
</gene>
<evidence type="ECO:0000313" key="2">
    <source>
        <dbReference type="Proteomes" id="UP001060085"/>
    </source>
</evidence>
<proteinExistence type="predicted"/>
<keyword evidence="2" id="KW-1185">Reference proteome</keyword>
<evidence type="ECO:0000313" key="1">
    <source>
        <dbReference type="EMBL" id="KAI5669157.1"/>
    </source>
</evidence>
<dbReference type="Proteomes" id="UP001060085">
    <property type="component" value="Linkage Group LG04"/>
</dbReference>
<protein>
    <submittedName>
        <fullName evidence="1">Uncharacterized protein</fullName>
    </submittedName>
</protein>
<dbReference type="EMBL" id="CM044704">
    <property type="protein sequence ID" value="KAI5669157.1"/>
    <property type="molecule type" value="Genomic_DNA"/>
</dbReference>
<sequence length="241" mass="27790">MVEAMLGVVVEVAFSKALSFTTEEISRALAVRENLEALFAYEILRKKTVKGNKQEKVRNFFSSSHPVVFRFEMANKIKNINLRMEEIFQTSTWIELRPTEIMNLPTYYLRSKRLTASFVDDSKIMGREGDIENLMSQLLVEYSNDFSVIGIVGMASLGTTSVAQLLMKNDLVKKKFEKMIWTCVFEEFQVNRILNDMFQSLIRKDCNLKNREAIVNDLKEEIGGKTYLLVLDDVWNEAAEL</sequence>
<accession>A0ACC0B973</accession>